<dbReference type="PANTHER" id="PTHR11717">
    <property type="entry name" value="LOW MOLECULAR WEIGHT PROTEIN TYROSINE PHOSPHATASE"/>
    <property type="match status" value="1"/>
</dbReference>
<dbReference type="SMART" id="SM00226">
    <property type="entry name" value="LMWPc"/>
    <property type="match status" value="1"/>
</dbReference>
<evidence type="ECO:0000256" key="4">
    <source>
        <dbReference type="PIRSR" id="PIRSR617867-1"/>
    </source>
</evidence>
<feature type="domain" description="Phosphotyrosine protein phosphatase I" evidence="5">
    <location>
        <begin position="1"/>
        <end position="136"/>
    </location>
</feature>
<dbReference type="Pfam" id="PF01451">
    <property type="entry name" value="LMWPc"/>
    <property type="match status" value="1"/>
</dbReference>
<feature type="active site" description="Nucleophile" evidence="4">
    <location>
        <position position="13"/>
    </location>
</feature>
<dbReference type="SUPFAM" id="SSF52788">
    <property type="entry name" value="Phosphotyrosine protein phosphatases I"/>
    <property type="match status" value="1"/>
</dbReference>
<dbReference type="RefSeq" id="WP_215533283.1">
    <property type="nucleotide sequence ID" value="NZ_AP023321.1"/>
</dbReference>
<feature type="active site" description="Nucleophile" evidence="4">
    <location>
        <position position="7"/>
    </location>
</feature>
<evidence type="ECO:0000313" key="7">
    <source>
        <dbReference type="Proteomes" id="UP000593890"/>
    </source>
</evidence>
<dbReference type="Gene3D" id="3.40.50.2300">
    <property type="match status" value="1"/>
</dbReference>
<dbReference type="InterPro" id="IPR023485">
    <property type="entry name" value="Ptyr_pPase"/>
</dbReference>
<dbReference type="PANTHER" id="PTHR11717:SF31">
    <property type="entry name" value="LOW MOLECULAR WEIGHT PROTEIN-TYROSINE-PHOSPHATASE ETP-RELATED"/>
    <property type="match status" value="1"/>
</dbReference>
<dbReference type="InterPro" id="IPR050438">
    <property type="entry name" value="LMW_PTPase"/>
</dbReference>
<evidence type="ECO:0000259" key="5">
    <source>
        <dbReference type="SMART" id="SM00226"/>
    </source>
</evidence>
<feature type="active site" description="Proton donor" evidence="4">
    <location>
        <position position="110"/>
    </location>
</feature>
<dbReference type="InterPro" id="IPR017867">
    <property type="entry name" value="Tyr_phospatase_low_mol_wt"/>
</dbReference>
<accession>A0A7I8D468</accession>
<dbReference type="EMBL" id="AP023321">
    <property type="protein sequence ID" value="BCI61621.1"/>
    <property type="molecule type" value="Genomic_DNA"/>
</dbReference>
<protein>
    <submittedName>
        <fullName evidence="6">Protein-tyrosine-phosphatase</fullName>
    </submittedName>
</protein>
<evidence type="ECO:0000256" key="3">
    <source>
        <dbReference type="ARBA" id="ARBA00022912"/>
    </source>
</evidence>
<keyword evidence="7" id="KW-1185">Reference proteome</keyword>
<dbReference type="KEGG" id="sman:C12CBH8_22600"/>
<dbReference type="GO" id="GO:0004725">
    <property type="term" value="F:protein tyrosine phosphatase activity"/>
    <property type="evidence" value="ECO:0007669"/>
    <property type="project" value="InterPro"/>
</dbReference>
<keyword evidence="3" id="KW-0904">Protein phosphatase</keyword>
<dbReference type="Proteomes" id="UP000593890">
    <property type="component" value="Chromosome"/>
</dbReference>
<proteinExistence type="inferred from homology"/>
<name>A0A7I8D468_9FIRM</name>
<evidence type="ECO:0000256" key="2">
    <source>
        <dbReference type="ARBA" id="ARBA00022801"/>
    </source>
</evidence>
<dbReference type="AlphaFoldDB" id="A0A7I8D468"/>
<organism evidence="6 7">
    <name type="scientific">Solibaculum mannosilyticum</name>
    <dbReference type="NCBI Taxonomy" id="2780922"/>
    <lineage>
        <taxon>Bacteria</taxon>
        <taxon>Bacillati</taxon>
        <taxon>Bacillota</taxon>
        <taxon>Clostridia</taxon>
        <taxon>Eubacteriales</taxon>
        <taxon>Oscillospiraceae</taxon>
        <taxon>Solibaculum</taxon>
    </lineage>
</organism>
<comment type="similarity">
    <text evidence="1">Belongs to the low molecular weight phosphotyrosine protein phosphatase family.</text>
</comment>
<evidence type="ECO:0000256" key="1">
    <source>
        <dbReference type="ARBA" id="ARBA00011063"/>
    </source>
</evidence>
<sequence length="141" mass="15033">MKILFVCTGNTCRSPMAAAIAEQKLSQAGRDDIQVDSAGLAVFGADPAASNAIEAMAGMGVDLKAHRSRALRFDELPSTDWFVAMTPSHAAALSSAGVSPDRIYVLNVPDPFGGNLEVYRQSRDQISTAVDRFLKEVLSCD</sequence>
<keyword evidence="2" id="KW-0378">Hydrolase</keyword>
<reference evidence="7" key="1">
    <citation type="submission" date="2020-07" db="EMBL/GenBank/DDBJ databases">
        <title>Complete genome sequencing of Clostridia bacterium strain 12CBH8.</title>
        <authorList>
            <person name="Sakamoto M."/>
            <person name="Murakami T."/>
            <person name="Mori H."/>
        </authorList>
    </citation>
    <scope>NUCLEOTIDE SEQUENCE [LARGE SCALE GENOMIC DNA]</scope>
    <source>
        <strain evidence="7">12CBH8</strain>
    </source>
</reference>
<evidence type="ECO:0000313" key="6">
    <source>
        <dbReference type="EMBL" id="BCI61621.1"/>
    </source>
</evidence>
<dbReference type="PRINTS" id="PR00719">
    <property type="entry name" value="LMWPTPASE"/>
</dbReference>
<dbReference type="InterPro" id="IPR036196">
    <property type="entry name" value="Ptyr_pPase_sf"/>
</dbReference>
<gene>
    <name evidence="6" type="ORF">C12CBH8_22600</name>
</gene>